<reference evidence="2 3" key="1">
    <citation type="submission" date="2018-06" db="EMBL/GenBank/DDBJ databases">
        <authorList>
            <consortium name="Pathogen Informatics"/>
            <person name="Doyle S."/>
        </authorList>
    </citation>
    <scope>NUCLEOTIDE SEQUENCE [LARGE SCALE GENOMIC DNA]</scope>
    <source>
        <strain evidence="2 3">NCTC12219</strain>
    </source>
</reference>
<keyword evidence="1" id="KW-0812">Transmembrane</keyword>
<dbReference type="EMBL" id="UGHX01000001">
    <property type="protein sequence ID" value="STP10946.1"/>
    <property type="molecule type" value="Genomic_DNA"/>
</dbReference>
<dbReference type="RefSeq" id="WP_115721673.1">
    <property type="nucleotide sequence ID" value="NZ_UGHX01000001.1"/>
</dbReference>
<organism evidence="2 3">
    <name type="scientific">Helicobacter cinaedi</name>
    <dbReference type="NCBI Taxonomy" id="213"/>
    <lineage>
        <taxon>Bacteria</taxon>
        <taxon>Pseudomonadati</taxon>
        <taxon>Campylobacterota</taxon>
        <taxon>Epsilonproteobacteria</taxon>
        <taxon>Campylobacterales</taxon>
        <taxon>Helicobacteraceae</taxon>
        <taxon>Helicobacter</taxon>
    </lineage>
</organism>
<dbReference type="Proteomes" id="UP000255103">
    <property type="component" value="Unassembled WGS sequence"/>
</dbReference>
<gene>
    <name evidence="2" type="ORF">NCTC12219_00828</name>
</gene>
<keyword evidence="1" id="KW-1133">Transmembrane helix</keyword>
<dbReference type="AlphaFoldDB" id="A0A377JSQ2"/>
<evidence type="ECO:0000313" key="2">
    <source>
        <dbReference type="EMBL" id="STP10946.1"/>
    </source>
</evidence>
<evidence type="ECO:0000256" key="1">
    <source>
        <dbReference type="SAM" id="Phobius"/>
    </source>
</evidence>
<evidence type="ECO:0000313" key="3">
    <source>
        <dbReference type="Proteomes" id="UP000255103"/>
    </source>
</evidence>
<keyword evidence="1" id="KW-0472">Membrane</keyword>
<sequence length="86" mass="9633">MNNDSLISFAEKISSVAFWVMCILAVFMPFALFGATPLYAFMLALLSVVALFLGYGVLLATFGIYNQLKMLNRHFNPQAFDWVKAT</sequence>
<accession>A0A377JSQ2</accession>
<name>A0A377JSQ2_9HELI</name>
<proteinExistence type="predicted"/>
<feature type="transmembrane region" description="Helical" evidence="1">
    <location>
        <begin position="38"/>
        <end position="65"/>
    </location>
</feature>
<protein>
    <submittedName>
        <fullName evidence="2">Uncharacterized protein</fullName>
    </submittedName>
</protein>
<feature type="transmembrane region" description="Helical" evidence="1">
    <location>
        <begin position="12"/>
        <end position="32"/>
    </location>
</feature>